<dbReference type="FunFam" id="2.40.10.10:FF:000068">
    <property type="entry name" value="transmembrane protease serine 2"/>
    <property type="match status" value="1"/>
</dbReference>
<keyword evidence="2" id="KW-1015">Disulfide bond</keyword>
<dbReference type="EMBL" id="LKMD01000104">
    <property type="protein sequence ID" value="PIA95056.1"/>
    <property type="molecule type" value="Genomic_DNA"/>
</dbReference>
<accession>A0A2G5HRB1</accession>
<evidence type="ECO:0000313" key="5">
    <source>
        <dbReference type="EMBL" id="PIA95056.1"/>
    </source>
</evidence>
<keyword evidence="8" id="KW-1185">Reference proteome</keyword>
<dbReference type="InterPro" id="IPR043504">
    <property type="entry name" value="Peptidase_S1_PA_chymotrypsin"/>
</dbReference>
<protein>
    <submittedName>
        <fullName evidence="5">Trypsin</fullName>
    </submittedName>
</protein>
<dbReference type="CDD" id="cd00190">
    <property type="entry name" value="Tryp_SPc"/>
    <property type="match status" value="1"/>
</dbReference>
<feature type="signal peptide" evidence="3">
    <location>
        <begin position="1"/>
        <end position="21"/>
    </location>
</feature>
<feature type="domain" description="Peptidase S1" evidence="4">
    <location>
        <begin position="24"/>
        <end position="255"/>
    </location>
</feature>
<dbReference type="PROSITE" id="PS50240">
    <property type="entry name" value="TRYPSIN_DOM"/>
    <property type="match status" value="1"/>
</dbReference>
<organism evidence="5 7">
    <name type="scientific">Cercospora beticola</name>
    <name type="common">Sugarbeet leaf spot fungus</name>
    <dbReference type="NCBI Taxonomy" id="122368"/>
    <lineage>
        <taxon>Eukaryota</taxon>
        <taxon>Fungi</taxon>
        <taxon>Dikarya</taxon>
        <taxon>Ascomycota</taxon>
        <taxon>Pezizomycotina</taxon>
        <taxon>Dothideomycetes</taxon>
        <taxon>Dothideomycetidae</taxon>
        <taxon>Mycosphaerellales</taxon>
        <taxon>Mycosphaerellaceae</taxon>
        <taxon>Cercospora</taxon>
    </lineage>
</organism>
<evidence type="ECO:0000313" key="7">
    <source>
        <dbReference type="Proteomes" id="UP000230605"/>
    </source>
</evidence>
<dbReference type="GO" id="GO:0006508">
    <property type="term" value="P:proteolysis"/>
    <property type="evidence" value="ECO:0007669"/>
    <property type="project" value="InterPro"/>
</dbReference>
<reference evidence="5 7" key="1">
    <citation type="submission" date="2015-10" db="EMBL/GenBank/DDBJ databases">
        <title>The cercosporin biosynthetic gene cluster was horizontally transferred to several fungal lineages and shown to be expanded in Cercospora beticola based on microsynteny with recipient genomes.</title>
        <authorList>
            <person name="De Jonge R."/>
            <person name="Ebert M.K."/>
            <person name="Suttle J.C."/>
            <person name="Jurick Ii W.M."/>
            <person name="Secor G.A."/>
            <person name="Thomma B.P."/>
            <person name="Van De Peer Y."/>
            <person name="Bolton M.D."/>
        </authorList>
    </citation>
    <scope>NUCLEOTIDE SEQUENCE [LARGE SCALE GENOMIC DNA]</scope>
    <source>
        <strain evidence="5 7">09-40</strain>
    </source>
</reference>
<comment type="similarity">
    <text evidence="1">Belongs to the peptidase S1 family.</text>
</comment>
<dbReference type="EMBL" id="CP134189">
    <property type="protein sequence ID" value="WPB04715.1"/>
    <property type="molecule type" value="Genomic_DNA"/>
</dbReference>
<feature type="chain" id="PRO_5013761132" evidence="3">
    <location>
        <begin position="22"/>
        <end position="255"/>
    </location>
</feature>
<reference evidence="6 8" key="2">
    <citation type="submission" date="2023-09" db="EMBL/GenBank/DDBJ databases">
        <title>Complete-Gapless Cercospora beticola genome.</title>
        <authorList>
            <person name="Wyatt N.A."/>
            <person name="Spanner R.E."/>
            <person name="Bolton M.D."/>
        </authorList>
    </citation>
    <scope>NUCLEOTIDE SEQUENCE [LARGE SCALE GENOMIC DNA]</scope>
    <source>
        <strain evidence="6">Cb09-40</strain>
    </source>
</reference>
<dbReference type="SUPFAM" id="SSF50494">
    <property type="entry name" value="Trypsin-like serine proteases"/>
    <property type="match status" value="1"/>
</dbReference>
<proteinExistence type="inferred from homology"/>
<evidence type="ECO:0000259" key="4">
    <source>
        <dbReference type="PROSITE" id="PS50240"/>
    </source>
</evidence>
<dbReference type="Pfam" id="PF00089">
    <property type="entry name" value="Trypsin"/>
    <property type="match status" value="1"/>
</dbReference>
<dbReference type="InterPro" id="IPR001254">
    <property type="entry name" value="Trypsin_dom"/>
</dbReference>
<dbReference type="InterPro" id="IPR050430">
    <property type="entry name" value="Peptidase_S1"/>
</dbReference>
<evidence type="ECO:0000256" key="3">
    <source>
        <dbReference type="SAM" id="SignalP"/>
    </source>
</evidence>
<dbReference type="InterPro" id="IPR001314">
    <property type="entry name" value="Peptidase_S1A"/>
</dbReference>
<evidence type="ECO:0000313" key="6">
    <source>
        <dbReference type="EMBL" id="WPB04715.1"/>
    </source>
</evidence>
<dbReference type="PROSITE" id="PS00134">
    <property type="entry name" value="TRYPSIN_HIS"/>
    <property type="match status" value="1"/>
</dbReference>
<dbReference type="AlphaFoldDB" id="A0A2G5HRB1"/>
<dbReference type="PANTHER" id="PTHR24276">
    <property type="entry name" value="POLYSERASE-RELATED"/>
    <property type="match status" value="1"/>
</dbReference>
<evidence type="ECO:0000256" key="1">
    <source>
        <dbReference type="ARBA" id="ARBA00007664"/>
    </source>
</evidence>
<evidence type="ECO:0000313" key="8">
    <source>
        <dbReference type="Proteomes" id="UP001302367"/>
    </source>
</evidence>
<dbReference type="Proteomes" id="UP001302367">
    <property type="component" value="Chromosome 6"/>
</dbReference>
<dbReference type="SMART" id="SM00020">
    <property type="entry name" value="Tryp_SPc"/>
    <property type="match status" value="1"/>
</dbReference>
<dbReference type="GO" id="GO:0004252">
    <property type="term" value="F:serine-type endopeptidase activity"/>
    <property type="evidence" value="ECO:0007669"/>
    <property type="project" value="InterPro"/>
</dbReference>
<dbReference type="Gene3D" id="2.40.10.10">
    <property type="entry name" value="Trypsin-like serine proteases"/>
    <property type="match status" value="1"/>
</dbReference>
<sequence length="255" mass="27057">MHSRNVLLALTPALVASAAVSKRIVGGELATLGQFPYLVSITGLYEGTDEYSQICGGALLNPTTVLTAAHCVQWVLDAPKDLNVRAGTLTFDQGGVKSVVESYVQHPEYKNSNYDFAILKLATPIEESETISYAKLQEEDVDPVAGAVATVAGWGLDSDGGLRRPALYWVDISVVDREECKRAFAVRQNDITDEMWCAGTKEGGKGDCSGDSGGPVTINGIVAGVVSWSLGCASAEFPSVYAKVSKAIPFIKAHL</sequence>
<dbReference type="InterPro" id="IPR018114">
    <property type="entry name" value="TRYPSIN_HIS"/>
</dbReference>
<dbReference type="InterPro" id="IPR009003">
    <property type="entry name" value="Peptidase_S1_PA"/>
</dbReference>
<dbReference type="OrthoDB" id="6380398at2759"/>
<dbReference type="Proteomes" id="UP000230605">
    <property type="component" value="Chromosome 6"/>
</dbReference>
<dbReference type="FunFam" id="2.40.10.10:FF:000002">
    <property type="entry name" value="Transmembrane protease serine"/>
    <property type="match status" value="1"/>
</dbReference>
<dbReference type="PRINTS" id="PR00722">
    <property type="entry name" value="CHYMOTRYPSIN"/>
</dbReference>
<dbReference type="PANTHER" id="PTHR24276:SF98">
    <property type="entry name" value="FI18310P1-RELATED"/>
    <property type="match status" value="1"/>
</dbReference>
<gene>
    <name evidence="5" type="ORF">CB0940_08150</name>
    <name evidence="6" type="ORF">RHO25_009362</name>
</gene>
<keyword evidence="3" id="KW-0732">Signal</keyword>
<name>A0A2G5HRB1_CERBT</name>
<evidence type="ECO:0000256" key="2">
    <source>
        <dbReference type="ARBA" id="ARBA00023157"/>
    </source>
</evidence>